<protein>
    <submittedName>
        <fullName evidence="3">Uncharacterized protein</fullName>
    </submittedName>
</protein>
<dbReference type="OrthoDB" id="5525450at2"/>
<feature type="transmembrane region" description="Helical" evidence="2">
    <location>
        <begin position="31"/>
        <end position="54"/>
    </location>
</feature>
<dbReference type="AlphaFoldDB" id="A0A0K1PV38"/>
<feature type="region of interest" description="Disordered" evidence="1">
    <location>
        <begin position="130"/>
        <end position="177"/>
    </location>
</feature>
<keyword evidence="2" id="KW-1133">Transmembrane helix</keyword>
<feature type="transmembrane region" description="Helical" evidence="2">
    <location>
        <begin position="66"/>
        <end position="88"/>
    </location>
</feature>
<dbReference type="RefSeq" id="WP_146648391.1">
    <property type="nucleotide sequence ID" value="NZ_CP012333.1"/>
</dbReference>
<dbReference type="STRING" id="1391654.AKJ09_03885"/>
<reference evidence="3 4" key="1">
    <citation type="submission" date="2015-08" db="EMBL/GenBank/DDBJ databases">
        <authorList>
            <person name="Babu N.S."/>
            <person name="Beckwith C.J."/>
            <person name="Beseler K.G."/>
            <person name="Brison A."/>
            <person name="Carone J.V."/>
            <person name="Caskin T.P."/>
            <person name="Diamond M."/>
            <person name="Durham M.E."/>
            <person name="Foxe J.M."/>
            <person name="Go M."/>
            <person name="Henderson B.A."/>
            <person name="Jones I.B."/>
            <person name="McGettigan J.A."/>
            <person name="Micheletti S.J."/>
            <person name="Nasrallah M.E."/>
            <person name="Ortiz D."/>
            <person name="Piller C.R."/>
            <person name="Privatt S.R."/>
            <person name="Schneider S.L."/>
            <person name="Sharp S."/>
            <person name="Smith T.C."/>
            <person name="Stanton J.D."/>
            <person name="Ullery H.E."/>
            <person name="Wilson R.J."/>
            <person name="Serrano M.G."/>
            <person name="Buck G."/>
            <person name="Lee V."/>
            <person name="Wang Y."/>
            <person name="Carvalho R."/>
            <person name="Voegtly L."/>
            <person name="Shi R."/>
            <person name="Duckworth R."/>
            <person name="Johnson A."/>
            <person name="Loviza R."/>
            <person name="Walstead R."/>
            <person name="Shah Z."/>
            <person name="Kiflezghi M."/>
            <person name="Wade K."/>
            <person name="Ball S.L."/>
            <person name="Bradley K.W."/>
            <person name="Asai D.J."/>
            <person name="Bowman C.A."/>
            <person name="Russell D.A."/>
            <person name="Pope W.H."/>
            <person name="Jacobs-Sera D."/>
            <person name="Hendrix R.W."/>
            <person name="Hatfull G.F."/>
        </authorList>
    </citation>
    <scope>NUCLEOTIDE SEQUENCE [LARGE SCALE GENOMIC DNA]</scope>
    <source>
        <strain evidence="3 4">DSM 27648</strain>
    </source>
</reference>
<dbReference type="EMBL" id="CP012333">
    <property type="protein sequence ID" value="AKU97221.1"/>
    <property type="molecule type" value="Genomic_DNA"/>
</dbReference>
<sequence>MLKRLIVGLVLGTVIGAVAAALLVKGLGMPFFTTAVVAYLAAAVTGILTGLIAGKPIWSADGKIEAGLKAFFGGALALGGMFALRQWVHFQVDLHQFNAGVGDLGELPATSLPIIAAVLAGFFELDNTPPPEGDEKKLAGGSAKSAAADKKVRVVEAADEDEEDDLEPAQSKKKKGR</sequence>
<evidence type="ECO:0000313" key="3">
    <source>
        <dbReference type="EMBL" id="AKU97221.1"/>
    </source>
</evidence>
<feature type="compositionally biased region" description="Acidic residues" evidence="1">
    <location>
        <begin position="157"/>
        <end position="167"/>
    </location>
</feature>
<dbReference type="Proteomes" id="UP000064967">
    <property type="component" value="Chromosome"/>
</dbReference>
<keyword evidence="2" id="KW-0472">Membrane</keyword>
<gene>
    <name evidence="3" type="ORF">AKJ09_03885</name>
</gene>
<keyword evidence="4" id="KW-1185">Reference proteome</keyword>
<organism evidence="3 4">
    <name type="scientific">Labilithrix luteola</name>
    <dbReference type="NCBI Taxonomy" id="1391654"/>
    <lineage>
        <taxon>Bacteria</taxon>
        <taxon>Pseudomonadati</taxon>
        <taxon>Myxococcota</taxon>
        <taxon>Polyangia</taxon>
        <taxon>Polyangiales</taxon>
        <taxon>Labilitrichaceae</taxon>
        <taxon>Labilithrix</taxon>
    </lineage>
</organism>
<evidence type="ECO:0000256" key="1">
    <source>
        <dbReference type="SAM" id="MobiDB-lite"/>
    </source>
</evidence>
<evidence type="ECO:0000313" key="4">
    <source>
        <dbReference type="Proteomes" id="UP000064967"/>
    </source>
</evidence>
<feature type="compositionally biased region" description="Basic and acidic residues" evidence="1">
    <location>
        <begin position="147"/>
        <end position="156"/>
    </location>
</feature>
<name>A0A0K1PV38_9BACT</name>
<keyword evidence="2" id="KW-0812">Transmembrane</keyword>
<evidence type="ECO:0000256" key="2">
    <source>
        <dbReference type="SAM" id="Phobius"/>
    </source>
</evidence>
<proteinExistence type="predicted"/>
<accession>A0A0K1PV38</accession>
<dbReference type="KEGG" id="llu:AKJ09_03885"/>